<organism evidence="1 2">
    <name type="scientific">Nocardia stercoris</name>
    <dbReference type="NCBI Taxonomy" id="2483361"/>
    <lineage>
        <taxon>Bacteria</taxon>
        <taxon>Bacillati</taxon>
        <taxon>Actinomycetota</taxon>
        <taxon>Actinomycetes</taxon>
        <taxon>Mycobacteriales</taxon>
        <taxon>Nocardiaceae</taxon>
        <taxon>Nocardia</taxon>
    </lineage>
</organism>
<dbReference type="Proteomes" id="UP000279275">
    <property type="component" value="Unassembled WGS sequence"/>
</dbReference>
<sequence>MTSIETLDCAGLWQRTLLIEPGGATDTTTDVRWLQANSRFVDLRRPARRPGFADLRGAAGLADLPAAHRDWLDAQDGFAGLLTRDGDRFHWGRQLALQPPGPHPDEGRMRREGAVIVETGIHADYVEHWTHSPLEPGSPCWALELTGEDGSGTALLLRAGDRFGWAARSAGLVELALGTVTGDTWTITDSALPWREGDHLDPFRADGAVHTHDLDRDGHGCVRRWQVIDTEGDPTL</sequence>
<dbReference type="AlphaFoldDB" id="A0A3M2KUE2"/>
<comment type="caution">
    <text evidence="1">The sequence shown here is derived from an EMBL/GenBank/DDBJ whole genome shotgun (WGS) entry which is preliminary data.</text>
</comment>
<name>A0A3M2KUE2_9NOCA</name>
<dbReference type="EMBL" id="RFFH01000026">
    <property type="protein sequence ID" value="RMI28070.1"/>
    <property type="molecule type" value="Genomic_DNA"/>
</dbReference>
<dbReference type="RefSeq" id="WP_122191893.1">
    <property type="nucleotide sequence ID" value="NZ_RFFH01000026.1"/>
</dbReference>
<accession>A0A3M2KUE2</accession>
<reference evidence="1 2" key="1">
    <citation type="submission" date="2018-10" db="EMBL/GenBank/DDBJ databases">
        <title>Isolation from cow dung.</title>
        <authorList>
            <person name="Ling L."/>
        </authorList>
    </citation>
    <scope>NUCLEOTIDE SEQUENCE [LARGE SCALE GENOMIC DNA]</scope>
    <source>
        <strain evidence="1 2">NEAU-LL90</strain>
    </source>
</reference>
<evidence type="ECO:0000313" key="2">
    <source>
        <dbReference type="Proteomes" id="UP000279275"/>
    </source>
</evidence>
<keyword evidence="2" id="KW-1185">Reference proteome</keyword>
<evidence type="ECO:0000313" key="1">
    <source>
        <dbReference type="EMBL" id="RMI28070.1"/>
    </source>
</evidence>
<proteinExistence type="predicted"/>
<gene>
    <name evidence="1" type="ORF">EBN03_31910</name>
</gene>
<protein>
    <submittedName>
        <fullName evidence="1">Uncharacterized protein</fullName>
    </submittedName>
</protein>
<dbReference type="OrthoDB" id="4774648at2"/>